<evidence type="ECO:0000256" key="2">
    <source>
        <dbReference type="ARBA" id="ARBA00022723"/>
    </source>
</evidence>
<dbReference type="Gene3D" id="3.90.850.10">
    <property type="entry name" value="Fumarylacetoacetase-like, C-terminal domain"/>
    <property type="match status" value="1"/>
</dbReference>
<dbReference type="InterPro" id="IPR011234">
    <property type="entry name" value="Fumarylacetoacetase-like_C"/>
</dbReference>
<name>A0A1J5S418_9ZZZZ</name>
<proteinExistence type="inferred from homology"/>
<comment type="similarity">
    <text evidence="1">Belongs to the FAH family.</text>
</comment>
<dbReference type="EMBL" id="MLJW01000072">
    <property type="protein sequence ID" value="OIR02731.1"/>
    <property type="molecule type" value="Genomic_DNA"/>
</dbReference>
<evidence type="ECO:0000259" key="3">
    <source>
        <dbReference type="Pfam" id="PF01557"/>
    </source>
</evidence>
<protein>
    <submittedName>
        <fullName evidence="4">Ureidoglycolate lyase</fullName>
        <ecNumber evidence="4">4.3.2.3</ecNumber>
    </submittedName>
</protein>
<evidence type="ECO:0000313" key="4">
    <source>
        <dbReference type="EMBL" id="OIR02731.1"/>
    </source>
</evidence>
<dbReference type="FunFam" id="3.90.850.10:FF:000002">
    <property type="entry name" value="2-hydroxyhepta-2,4-diene-1,7-dioate isomerase"/>
    <property type="match status" value="1"/>
</dbReference>
<dbReference type="InterPro" id="IPR036663">
    <property type="entry name" value="Fumarylacetoacetase_C_sf"/>
</dbReference>
<dbReference type="PANTHER" id="PTHR42796">
    <property type="entry name" value="FUMARYLACETOACETATE HYDROLASE DOMAIN-CONTAINING PROTEIN 2A-RELATED"/>
    <property type="match status" value="1"/>
</dbReference>
<dbReference type="GO" id="GO:0019752">
    <property type="term" value="P:carboxylic acid metabolic process"/>
    <property type="evidence" value="ECO:0007669"/>
    <property type="project" value="UniProtKB-ARBA"/>
</dbReference>
<dbReference type="InterPro" id="IPR051121">
    <property type="entry name" value="FAH"/>
</dbReference>
<keyword evidence="2" id="KW-0479">Metal-binding</keyword>
<feature type="domain" description="Fumarylacetoacetase-like C-terminal" evidence="3">
    <location>
        <begin position="72"/>
        <end position="277"/>
    </location>
</feature>
<reference evidence="4" key="1">
    <citation type="submission" date="2016-10" db="EMBL/GenBank/DDBJ databases">
        <title>Sequence of Gallionella enrichment culture.</title>
        <authorList>
            <person name="Poehlein A."/>
            <person name="Muehling M."/>
            <person name="Daniel R."/>
        </authorList>
    </citation>
    <scope>NUCLEOTIDE SEQUENCE</scope>
</reference>
<sequence>MKLVRYGPSGREQPGLIDSQNRLRSLRDVVRDIGPDVYAPQGQHALRKLDVEALPLVRGKPRLGAPFVGIGKFIAIGLNYRDHAAEARLPIPNEPIVFNKWTTCISGPSDPIEQPPHSTRLDWEVELGVVIGRQARYVPVGEALAHVAGYCAVHDVSERQFQFERGSQWDKSKGCDSFGPVGPWLVTADELPDPQSLDLWLDVNGRRMQSGNTRDMIFSVAQIVSYLSHFMTLRPGDLIATGTPAGVGMGQKPPRYLQPGDLVELGIQGLGCQRQTVLASTHKVAQDAAGLVLATKA</sequence>
<dbReference type="EC" id="4.3.2.3" evidence="4"/>
<comment type="caution">
    <text evidence="4">The sequence shown here is derived from an EMBL/GenBank/DDBJ whole genome shotgun (WGS) entry which is preliminary data.</text>
</comment>
<keyword evidence="4" id="KW-0456">Lyase</keyword>
<dbReference type="GO" id="GO:0046872">
    <property type="term" value="F:metal ion binding"/>
    <property type="evidence" value="ECO:0007669"/>
    <property type="project" value="UniProtKB-KW"/>
</dbReference>
<organism evidence="4">
    <name type="scientific">mine drainage metagenome</name>
    <dbReference type="NCBI Taxonomy" id="410659"/>
    <lineage>
        <taxon>unclassified sequences</taxon>
        <taxon>metagenomes</taxon>
        <taxon>ecological metagenomes</taxon>
    </lineage>
</organism>
<dbReference type="AlphaFoldDB" id="A0A1J5S418"/>
<dbReference type="SUPFAM" id="SSF56529">
    <property type="entry name" value="FAH"/>
    <property type="match status" value="1"/>
</dbReference>
<dbReference type="GO" id="GO:0016853">
    <property type="term" value="F:isomerase activity"/>
    <property type="evidence" value="ECO:0007669"/>
    <property type="project" value="UniProtKB-ARBA"/>
</dbReference>
<dbReference type="Pfam" id="PF01557">
    <property type="entry name" value="FAA_hydrolase"/>
    <property type="match status" value="1"/>
</dbReference>
<gene>
    <name evidence="4" type="ORF">GALL_151840</name>
</gene>
<dbReference type="GO" id="GO:0050385">
    <property type="term" value="F:ureidoglycolate lyase activity"/>
    <property type="evidence" value="ECO:0007669"/>
    <property type="project" value="UniProtKB-EC"/>
</dbReference>
<evidence type="ECO:0000256" key="1">
    <source>
        <dbReference type="ARBA" id="ARBA00010211"/>
    </source>
</evidence>
<dbReference type="PANTHER" id="PTHR42796:SF4">
    <property type="entry name" value="FUMARYLACETOACETATE HYDROLASE DOMAIN-CONTAINING PROTEIN 2A"/>
    <property type="match status" value="1"/>
</dbReference>
<accession>A0A1J5S418</accession>